<keyword evidence="3" id="KW-0808">Transferase</keyword>
<organism evidence="11">
    <name type="scientific">Cyanobacterium aponinum AL20115</name>
    <dbReference type="NCBI Taxonomy" id="3090662"/>
    <lineage>
        <taxon>Bacteria</taxon>
        <taxon>Bacillati</taxon>
        <taxon>Cyanobacteriota</taxon>
        <taxon>Cyanophyceae</taxon>
        <taxon>Oscillatoriophycideae</taxon>
        <taxon>Chroococcales</taxon>
        <taxon>Geminocystaceae</taxon>
        <taxon>Cyanobacterium</taxon>
    </lineage>
</organism>
<dbReference type="RefSeq" id="WP_015218594.1">
    <property type="nucleotide sequence ID" value="NZ_CP138348.1"/>
</dbReference>
<keyword evidence="2" id="KW-1277">Toxin-antitoxin system</keyword>
<evidence type="ECO:0000256" key="5">
    <source>
        <dbReference type="ARBA" id="ARBA00022723"/>
    </source>
</evidence>
<evidence type="ECO:0000313" key="11">
    <source>
        <dbReference type="EMBL" id="WPF86988.1"/>
    </source>
</evidence>
<dbReference type="Pfam" id="PF01909">
    <property type="entry name" value="NTP_transf_2"/>
    <property type="match status" value="1"/>
</dbReference>
<dbReference type="GO" id="GO:0005524">
    <property type="term" value="F:ATP binding"/>
    <property type="evidence" value="ECO:0007669"/>
    <property type="project" value="UniProtKB-KW"/>
</dbReference>
<feature type="domain" description="Polymerase nucleotidyl transferase" evidence="10">
    <location>
        <begin position="40"/>
        <end position="119"/>
    </location>
</feature>
<reference evidence="11" key="1">
    <citation type="submission" date="2023-11" db="EMBL/GenBank/DDBJ databases">
        <title>Genome sequence of Cyanobacterium aponinum BCRC AL20115.</title>
        <authorList>
            <person name="Chang H.-Y."/>
            <person name="Lin K.-M."/>
            <person name="Hsueh H.-T."/>
            <person name="Chu H.-A."/>
            <person name="Kuo C.-H."/>
        </authorList>
    </citation>
    <scope>NUCLEOTIDE SEQUENCE</scope>
    <source>
        <strain evidence="11">AL20115</strain>
    </source>
</reference>
<dbReference type="Gene3D" id="3.30.460.10">
    <property type="entry name" value="Beta Polymerase, domain 2"/>
    <property type="match status" value="1"/>
</dbReference>
<evidence type="ECO:0000256" key="9">
    <source>
        <dbReference type="ARBA" id="ARBA00038276"/>
    </source>
</evidence>
<dbReference type="EMBL" id="CP138348">
    <property type="protein sequence ID" value="WPF86988.1"/>
    <property type="molecule type" value="Genomic_DNA"/>
</dbReference>
<comment type="cofactor">
    <cofactor evidence="1">
        <name>Mg(2+)</name>
        <dbReference type="ChEBI" id="CHEBI:18420"/>
    </cofactor>
</comment>
<evidence type="ECO:0000256" key="1">
    <source>
        <dbReference type="ARBA" id="ARBA00001946"/>
    </source>
</evidence>
<keyword evidence="4" id="KW-0548">Nucleotidyltransferase</keyword>
<dbReference type="SUPFAM" id="SSF81301">
    <property type="entry name" value="Nucleotidyltransferase"/>
    <property type="match status" value="1"/>
</dbReference>
<dbReference type="CDD" id="cd05403">
    <property type="entry name" value="NT_KNTase_like"/>
    <property type="match status" value="1"/>
</dbReference>
<evidence type="ECO:0000256" key="3">
    <source>
        <dbReference type="ARBA" id="ARBA00022679"/>
    </source>
</evidence>
<evidence type="ECO:0000259" key="10">
    <source>
        <dbReference type="Pfam" id="PF01909"/>
    </source>
</evidence>
<keyword evidence="5" id="KW-0479">Metal-binding</keyword>
<keyword evidence="8" id="KW-0460">Magnesium</keyword>
<dbReference type="InterPro" id="IPR043519">
    <property type="entry name" value="NT_sf"/>
</dbReference>
<gene>
    <name evidence="11" type="ORF">SAY89_09170</name>
</gene>
<dbReference type="PANTHER" id="PTHR33571:SF12">
    <property type="entry name" value="BSL3053 PROTEIN"/>
    <property type="match status" value="1"/>
</dbReference>
<evidence type="ECO:0000256" key="7">
    <source>
        <dbReference type="ARBA" id="ARBA00022840"/>
    </source>
</evidence>
<dbReference type="InterPro" id="IPR002934">
    <property type="entry name" value="Polymerase_NTP_transf_dom"/>
</dbReference>
<evidence type="ECO:0000256" key="2">
    <source>
        <dbReference type="ARBA" id="ARBA00022649"/>
    </source>
</evidence>
<dbReference type="AlphaFoldDB" id="A0AAF0Z7T2"/>
<dbReference type="PANTHER" id="PTHR33571">
    <property type="entry name" value="SSL8005 PROTEIN"/>
    <property type="match status" value="1"/>
</dbReference>
<dbReference type="GO" id="GO:0016779">
    <property type="term" value="F:nucleotidyltransferase activity"/>
    <property type="evidence" value="ECO:0007669"/>
    <property type="project" value="UniProtKB-KW"/>
</dbReference>
<dbReference type="GO" id="GO:0046872">
    <property type="term" value="F:metal ion binding"/>
    <property type="evidence" value="ECO:0007669"/>
    <property type="project" value="UniProtKB-KW"/>
</dbReference>
<evidence type="ECO:0000256" key="4">
    <source>
        <dbReference type="ARBA" id="ARBA00022695"/>
    </source>
</evidence>
<accession>A0AAF0Z7T2</accession>
<sequence>MSNELYYVQKGMKINYHQNRNINPIIQERLGVSWENIVSFCQHFKIKELALFGSILRDDFSVNSDVDFLITLSSDTNLNWTYFQLMEEELRNMINREIDIIFKENLEKSANWIRKKEILSTAEVIYES</sequence>
<name>A0AAF0Z7T2_9CHRO</name>
<dbReference type="InterPro" id="IPR052038">
    <property type="entry name" value="Type-VII_TA_antitoxin"/>
</dbReference>
<keyword evidence="7" id="KW-0067">ATP-binding</keyword>
<proteinExistence type="inferred from homology"/>
<comment type="similarity">
    <text evidence="9">Belongs to the MntA antitoxin family.</text>
</comment>
<protein>
    <submittedName>
        <fullName evidence="11">Nucleotidyltransferase domain-containing protein</fullName>
    </submittedName>
</protein>
<evidence type="ECO:0000256" key="8">
    <source>
        <dbReference type="ARBA" id="ARBA00022842"/>
    </source>
</evidence>
<keyword evidence="6" id="KW-0547">Nucleotide-binding</keyword>
<evidence type="ECO:0000256" key="6">
    <source>
        <dbReference type="ARBA" id="ARBA00022741"/>
    </source>
</evidence>